<gene>
    <name evidence="1" type="ORF">LVIROSA_LOCUS6193</name>
</gene>
<sequence length="79" mass="8990">MIVANPSNGPGMATWLSDRQQSYLFSFYYMEGAEVIRKFVQIRAADQVFDEMPNGIVKNDGILEALNLFRKMQLEGVND</sequence>
<comment type="caution">
    <text evidence="1">The sequence shown here is derived from an EMBL/GenBank/DDBJ whole genome shotgun (WGS) entry which is preliminary data.</text>
</comment>
<keyword evidence="2" id="KW-1185">Reference proteome</keyword>
<protein>
    <submittedName>
        <fullName evidence="1">Uncharacterized protein</fullName>
    </submittedName>
</protein>
<evidence type="ECO:0000313" key="1">
    <source>
        <dbReference type="EMBL" id="CAH1418608.1"/>
    </source>
</evidence>
<dbReference type="Proteomes" id="UP001157418">
    <property type="component" value="Unassembled WGS sequence"/>
</dbReference>
<proteinExistence type="predicted"/>
<evidence type="ECO:0000313" key="2">
    <source>
        <dbReference type="Proteomes" id="UP001157418"/>
    </source>
</evidence>
<dbReference type="AlphaFoldDB" id="A0AAU9M1W9"/>
<dbReference type="EMBL" id="CAKMRJ010000113">
    <property type="protein sequence ID" value="CAH1418608.1"/>
    <property type="molecule type" value="Genomic_DNA"/>
</dbReference>
<accession>A0AAU9M1W9</accession>
<name>A0AAU9M1W9_9ASTR</name>
<organism evidence="1 2">
    <name type="scientific">Lactuca virosa</name>
    <dbReference type="NCBI Taxonomy" id="75947"/>
    <lineage>
        <taxon>Eukaryota</taxon>
        <taxon>Viridiplantae</taxon>
        <taxon>Streptophyta</taxon>
        <taxon>Embryophyta</taxon>
        <taxon>Tracheophyta</taxon>
        <taxon>Spermatophyta</taxon>
        <taxon>Magnoliopsida</taxon>
        <taxon>eudicotyledons</taxon>
        <taxon>Gunneridae</taxon>
        <taxon>Pentapetalae</taxon>
        <taxon>asterids</taxon>
        <taxon>campanulids</taxon>
        <taxon>Asterales</taxon>
        <taxon>Asteraceae</taxon>
        <taxon>Cichorioideae</taxon>
        <taxon>Cichorieae</taxon>
        <taxon>Lactucinae</taxon>
        <taxon>Lactuca</taxon>
    </lineage>
</organism>
<reference evidence="1 2" key="1">
    <citation type="submission" date="2022-01" db="EMBL/GenBank/DDBJ databases">
        <authorList>
            <person name="Xiong W."/>
            <person name="Schranz E."/>
        </authorList>
    </citation>
    <scope>NUCLEOTIDE SEQUENCE [LARGE SCALE GENOMIC DNA]</scope>
</reference>